<sequence length="57" mass="6588">MTGFYQYCILLFRRIFGVKKTEEESSETWDASSDTMRIGSELTIGSDWSRDSENSLL</sequence>
<dbReference type="EMBL" id="MN739970">
    <property type="protein sequence ID" value="QHT80519.1"/>
    <property type="molecule type" value="Genomic_DNA"/>
</dbReference>
<name>A0A6C0HJ43_9ZZZZ</name>
<evidence type="ECO:0000313" key="1">
    <source>
        <dbReference type="EMBL" id="QHT80519.1"/>
    </source>
</evidence>
<organism evidence="1">
    <name type="scientific">viral metagenome</name>
    <dbReference type="NCBI Taxonomy" id="1070528"/>
    <lineage>
        <taxon>unclassified sequences</taxon>
        <taxon>metagenomes</taxon>
        <taxon>organismal metagenomes</taxon>
    </lineage>
</organism>
<reference evidence="1" key="1">
    <citation type="journal article" date="2020" name="Nature">
        <title>Giant virus diversity and host interactions through global metagenomics.</title>
        <authorList>
            <person name="Schulz F."/>
            <person name="Roux S."/>
            <person name="Paez-Espino D."/>
            <person name="Jungbluth S."/>
            <person name="Walsh D.A."/>
            <person name="Denef V.J."/>
            <person name="McMahon K.D."/>
            <person name="Konstantinidis K.T."/>
            <person name="Eloe-Fadrosh E.A."/>
            <person name="Kyrpides N.C."/>
            <person name="Woyke T."/>
        </authorList>
    </citation>
    <scope>NUCLEOTIDE SEQUENCE</scope>
    <source>
        <strain evidence="1">GVMAG-M-3300023184-120</strain>
    </source>
</reference>
<accession>A0A6C0HJ43</accession>
<proteinExistence type="predicted"/>
<dbReference type="AlphaFoldDB" id="A0A6C0HJ43"/>
<protein>
    <submittedName>
        <fullName evidence="1">Uncharacterized protein</fullName>
    </submittedName>
</protein>